<sequence length="224" mass="24662">MSSQPNRTTPLPSNAEVLAALRESHVIPDVLKEDPPLRGVLEIVYPSGANVIVNAKPHRDQVQAEPTIHFHPADALDSESSYTLIVTDPDLMQPNDPKNKQVRHWVITSLKPRVSETPTYAELQRTSSATHTTFLPSAPMPSTGPHRYVFILAKGLVREPTVEKEKGRPADFNERLKFEADAFIKENNLEVVGVAFMSVQPTLAAGVDDVKLMAESVMHSVTGK</sequence>
<organism evidence="1 2">
    <name type="scientific">Moniliophthora roreri (strain MCA 2997)</name>
    <name type="common">Cocoa frosty pod rot fungus</name>
    <name type="synonym">Crinipellis roreri</name>
    <dbReference type="NCBI Taxonomy" id="1381753"/>
    <lineage>
        <taxon>Eukaryota</taxon>
        <taxon>Fungi</taxon>
        <taxon>Dikarya</taxon>
        <taxon>Basidiomycota</taxon>
        <taxon>Agaricomycotina</taxon>
        <taxon>Agaricomycetes</taxon>
        <taxon>Agaricomycetidae</taxon>
        <taxon>Agaricales</taxon>
        <taxon>Marasmiineae</taxon>
        <taxon>Marasmiaceae</taxon>
        <taxon>Moniliophthora</taxon>
    </lineage>
</organism>
<dbReference type="GO" id="GO:0030414">
    <property type="term" value="F:peptidase inhibitor activity"/>
    <property type="evidence" value="ECO:0007669"/>
    <property type="project" value="TreeGrafter"/>
</dbReference>
<dbReference type="KEGG" id="mrr:Moror_14285"/>
<dbReference type="GO" id="GO:0005543">
    <property type="term" value="F:phospholipid binding"/>
    <property type="evidence" value="ECO:0007669"/>
    <property type="project" value="TreeGrafter"/>
</dbReference>
<dbReference type="InterPro" id="IPR035810">
    <property type="entry name" value="PEBP_euk"/>
</dbReference>
<dbReference type="InterPro" id="IPR008914">
    <property type="entry name" value="PEBP"/>
</dbReference>
<dbReference type="STRING" id="1381753.V2YSM7"/>
<gene>
    <name evidence="1" type="ORF">Moror_14285</name>
</gene>
<dbReference type="OrthoDB" id="2506647at2759"/>
<dbReference type="Proteomes" id="UP000017559">
    <property type="component" value="Unassembled WGS sequence"/>
</dbReference>
<name>V2YSM7_MONRO</name>
<accession>V2YSM7</accession>
<dbReference type="GO" id="GO:0046578">
    <property type="term" value="P:regulation of Ras protein signal transduction"/>
    <property type="evidence" value="ECO:0007669"/>
    <property type="project" value="TreeGrafter"/>
</dbReference>
<evidence type="ECO:0000313" key="2">
    <source>
        <dbReference type="Proteomes" id="UP000017559"/>
    </source>
</evidence>
<proteinExistence type="predicted"/>
<dbReference type="PANTHER" id="PTHR11362:SF148">
    <property type="entry name" value="CARBOXYPEPTIDASE Y INHIBITOR"/>
    <property type="match status" value="1"/>
</dbReference>
<dbReference type="GO" id="GO:0030162">
    <property type="term" value="P:regulation of proteolysis"/>
    <property type="evidence" value="ECO:0007669"/>
    <property type="project" value="TreeGrafter"/>
</dbReference>
<comment type="caution">
    <text evidence="1">The sequence shown here is derived from an EMBL/GenBank/DDBJ whole genome shotgun (WGS) entry which is preliminary data.</text>
</comment>
<keyword evidence="2" id="KW-1185">Reference proteome</keyword>
<dbReference type="InterPro" id="IPR036610">
    <property type="entry name" value="PEBP-like_sf"/>
</dbReference>
<dbReference type="HOGENOM" id="CLU_1288723_0_0_1"/>
<dbReference type="EMBL" id="AWSO01000124">
    <property type="protein sequence ID" value="ESK94649.1"/>
    <property type="molecule type" value="Genomic_DNA"/>
</dbReference>
<dbReference type="AlphaFoldDB" id="V2YSM7"/>
<dbReference type="Gene3D" id="3.90.280.10">
    <property type="entry name" value="PEBP-like"/>
    <property type="match status" value="1"/>
</dbReference>
<evidence type="ECO:0000313" key="1">
    <source>
        <dbReference type="EMBL" id="ESK94649.1"/>
    </source>
</evidence>
<dbReference type="CDD" id="cd00866">
    <property type="entry name" value="PEBP_euk"/>
    <property type="match status" value="1"/>
</dbReference>
<dbReference type="Pfam" id="PF01161">
    <property type="entry name" value="PBP"/>
    <property type="match status" value="1"/>
</dbReference>
<protein>
    <submittedName>
        <fullName evidence="1">Phosphatidylethanolamine-binding protein</fullName>
    </submittedName>
</protein>
<dbReference type="PANTHER" id="PTHR11362">
    <property type="entry name" value="PHOSPHATIDYLETHANOLAMINE-BINDING PROTEIN"/>
    <property type="match status" value="1"/>
</dbReference>
<dbReference type="SUPFAM" id="SSF49777">
    <property type="entry name" value="PEBP-like"/>
    <property type="match status" value="1"/>
</dbReference>
<reference evidence="1 2" key="1">
    <citation type="journal article" date="2014" name="BMC Genomics">
        <title>Genome and secretome analysis of the hemibiotrophic fungal pathogen, Moniliophthora roreri, which causes frosty pod rot disease of cacao: mechanisms of the biotrophic and necrotrophic phases.</title>
        <authorList>
            <person name="Meinhardt L.W."/>
            <person name="Costa G.G.L."/>
            <person name="Thomazella D.P.T."/>
            <person name="Teixeira P.J.P.L."/>
            <person name="Carazzolle M.F."/>
            <person name="Schuster S.C."/>
            <person name="Carlson J.E."/>
            <person name="Guiltinan M.J."/>
            <person name="Mieczkowski P."/>
            <person name="Farmer A."/>
            <person name="Ramaraj T."/>
            <person name="Crozier J."/>
            <person name="Davis R.E."/>
            <person name="Shao J."/>
            <person name="Melnick R.L."/>
            <person name="Pereira G.A.G."/>
            <person name="Bailey B.A."/>
        </authorList>
    </citation>
    <scope>NUCLEOTIDE SEQUENCE [LARGE SCALE GENOMIC DNA]</scope>
    <source>
        <strain evidence="1 2">MCA 2997</strain>
    </source>
</reference>